<dbReference type="EMBL" id="JAUPEV010000003">
    <property type="protein sequence ID" value="MDO7252833.1"/>
    <property type="molecule type" value="Genomic_DNA"/>
</dbReference>
<proteinExistence type="predicted"/>
<dbReference type="GO" id="GO:0005829">
    <property type="term" value="C:cytosol"/>
    <property type="evidence" value="ECO:0007669"/>
    <property type="project" value="TreeGrafter"/>
</dbReference>
<dbReference type="PANTHER" id="PTHR45663:SF11">
    <property type="entry name" value="GEO12009P1"/>
    <property type="match status" value="1"/>
</dbReference>
<dbReference type="Gene3D" id="3.40.30.10">
    <property type="entry name" value="Glutaredoxin"/>
    <property type="match status" value="1"/>
</dbReference>
<dbReference type="PANTHER" id="PTHR45663">
    <property type="entry name" value="GEO12009P1"/>
    <property type="match status" value="1"/>
</dbReference>
<reference evidence="2 4" key="3">
    <citation type="journal article" date="2024" name="Syst. Appl. Microbiol.">
        <title>Helicobacter cappadocius sp. nov., from lizards: The first psychrotrophic Helicobacter species.</title>
        <authorList>
            <person name="Aydin F."/>
            <person name="Tarhane S."/>
            <person name="Karakaya E."/>
            <person name="Abay S."/>
            <person name="Kayman T."/>
            <person name="Guran O."/>
            <person name="Bozkurt E."/>
            <person name="Uzum N."/>
            <person name="Avci A."/>
            <person name="Olgun K."/>
            <person name="Jablonski D."/>
            <person name="Guran C."/>
            <person name="Burcin Saticioglu I."/>
        </authorList>
    </citation>
    <scope>NUCLEOTIDE SEQUENCE [LARGE SCALE GENOMIC DNA]</scope>
    <source>
        <strain evidence="2">Faydin-H75</strain>
        <strain evidence="4">faydin-H76</strain>
    </source>
</reference>
<dbReference type="Proteomes" id="UP001177258">
    <property type="component" value="Unassembled WGS sequence"/>
</dbReference>
<dbReference type="SUPFAM" id="SSF52833">
    <property type="entry name" value="Thioredoxin-like"/>
    <property type="match status" value="1"/>
</dbReference>
<evidence type="ECO:0000259" key="1">
    <source>
        <dbReference type="PROSITE" id="PS51352"/>
    </source>
</evidence>
<evidence type="ECO:0000313" key="5">
    <source>
        <dbReference type="Proteomes" id="UP001240777"/>
    </source>
</evidence>
<dbReference type="EMBL" id="JAUYZK010000004">
    <property type="protein sequence ID" value="MDP2538876.1"/>
    <property type="molecule type" value="Genomic_DNA"/>
</dbReference>
<dbReference type="PROSITE" id="PS51352">
    <property type="entry name" value="THIOREDOXIN_2"/>
    <property type="match status" value="1"/>
</dbReference>
<dbReference type="Pfam" id="PF00085">
    <property type="entry name" value="Thioredoxin"/>
    <property type="match status" value="1"/>
</dbReference>
<accession>A0AA90PJA7</accession>
<dbReference type="CDD" id="cd02947">
    <property type="entry name" value="TRX_family"/>
    <property type="match status" value="1"/>
</dbReference>
<dbReference type="InterPro" id="IPR013766">
    <property type="entry name" value="Thioredoxin_domain"/>
</dbReference>
<comment type="caution">
    <text evidence="3">The sequence shown here is derived from an EMBL/GenBank/DDBJ whole genome shotgun (WGS) entry which is preliminary data.</text>
</comment>
<evidence type="ECO:0000313" key="2">
    <source>
        <dbReference type="EMBL" id="MDO7252833.1"/>
    </source>
</evidence>
<dbReference type="RefSeq" id="WP_305516678.1">
    <property type="nucleotide sequence ID" value="NZ_JAUPEV010000003.1"/>
</dbReference>
<evidence type="ECO:0000313" key="4">
    <source>
        <dbReference type="Proteomes" id="UP001177258"/>
    </source>
</evidence>
<reference evidence="3 5" key="1">
    <citation type="submission" date="2023-07" db="EMBL/GenBank/DDBJ databases">
        <title>Unpublished Manusciprt.</title>
        <authorList>
            <person name="Aydin F."/>
            <person name="Tarhane S."/>
            <person name="Saticioglu I.B."/>
            <person name="Karakaya E."/>
            <person name="Abay S."/>
            <person name="Guran O."/>
            <person name="Bozkurt E."/>
            <person name="Uzum N."/>
            <person name="Olgun K."/>
            <person name="Jablonski D."/>
        </authorList>
    </citation>
    <scope>NUCLEOTIDE SEQUENCE</scope>
    <source>
        <strain evidence="5">faydin-H75</strain>
        <strain evidence="3">Faydin-H76</strain>
    </source>
</reference>
<dbReference type="GO" id="GO:0015035">
    <property type="term" value="F:protein-disulfide reductase activity"/>
    <property type="evidence" value="ECO:0007669"/>
    <property type="project" value="TreeGrafter"/>
</dbReference>
<feature type="domain" description="Thioredoxin" evidence="1">
    <location>
        <begin position="1"/>
        <end position="104"/>
    </location>
</feature>
<reference evidence="2" key="2">
    <citation type="submission" date="2023-07" db="EMBL/GenBank/DDBJ databases">
        <authorList>
            <person name="Aydin F."/>
            <person name="Tarhane S."/>
            <person name="Saticioglu I.B."/>
            <person name="Karakaya E."/>
            <person name="Abay S."/>
            <person name="Guran O."/>
            <person name="Bozkurt E."/>
            <person name="Uzum N."/>
            <person name="Olgun K."/>
            <person name="Jablonski D."/>
        </authorList>
    </citation>
    <scope>NUCLEOTIDE SEQUENCE</scope>
    <source>
        <strain evidence="2">Faydin-H75</strain>
    </source>
</reference>
<name>A0AA90PJA7_9HELI</name>
<dbReference type="Proteomes" id="UP001240777">
    <property type="component" value="Unassembled WGS sequence"/>
</dbReference>
<dbReference type="AlphaFoldDB" id="A0AA90PJA7"/>
<dbReference type="PRINTS" id="PR00421">
    <property type="entry name" value="THIOREDOXIN"/>
</dbReference>
<sequence length="104" mass="11873">MVELINRAGFEKQTAHGAVIVDFGANWCPDCRKIEPILEALSKDYEGKVKIYKINIDAEEELKDELGVKRIPTLMFFKDGKEITERLVEPDNKLPIETALKKLL</sequence>
<protein>
    <submittedName>
        <fullName evidence="3">Thioredoxin family protein</fullName>
    </submittedName>
</protein>
<keyword evidence="5" id="KW-1185">Reference proteome</keyword>
<dbReference type="GO" id="GO:0045454">
    <property type="term" value="P:cell redox homeostasis"/>
    <property type="evidence" value="ECO:0007669"/>
    <property type="project" value="TreeGrafter"/>
</dbReference>
<evidence type="ECO:0000313" key="3">
    <source>
        <dbReference type="EMBL" id="MDP2538876.1"/>
    </source>
</evidence>
<organism evidence="3 4">
    <name type="scientific">Helicobacter cappadocius</name>
    <dbReference type="NCBI Taxonomy" id="3063998"/>
    <lineage>
        <taxon>Bacteria</taxon>
        <taxon>Pseudomonadati</taxon>
        <taxon>Campylobacterota</taxon>
        <taxon>Epsilonproteobacteria</taxon>
        <taxon>Campylobacterales</taxon>
        <taxon>Helicobacteraceae</taxon>
        <taxon>Helicobacter</taxon>
    </lineage>
</organism>
<dbReference type="InterPro" id="IPR036249">
    <property type="entry name" value="Thioredoxin-like_sf"/>
</dbReference>
<gene>
    <name evidence="2" type="ORF">Q5I04_02755</name>
    <name evidence="3" type="ORF">Q5I06_03685</name>
</gene>